<evidence type="ECO:0000256" key="11">
    <source>
        <dbReference type="SAM" id="Phobius"/>
    </source>
</evidence>
<protein>
    <submittedName>
        <fullName evidence="13">Biopolymer transport protein TolQ</fullName>
    </submittedName>
</protein>
<feature type="region of interest" description="Disordered" evidence="10">
    <location>
        <begin position="229"/>
        <end position="251"/>
    </location>
</feature>
<dbReference type="Proteomes" id="UP000527324">
    <property type="component" value="Unassembled WGS sequence"/>
</dbReference>
<gene>
    <name evidence="13" type="ORF">GGQ93_002744</name>
</gene>
<evidence type="ECO:0000313" key="14">
    <source>
        <dbReference type="Proteomes" id="UP000527324"/>
    </source>
</evidence>
<dbReference type="NCBIfam" id="TIGR02796">
    <property type="entry name" value="tolQ"/>
    <property type="match status" value="1"/>
</dbReference>
<feature type="domain" description="MotA/TolQ/ExbB proton channel" evidence="12">
    <location>
        <begin position="107"/>
        <end position="213"/>
    </location>
</feature>
<keyword evidence="8" id="KW-0131">Cell cycle</keyword>
<comment type="similarity">
    <text evidence="9">Belongs to the exbB/tolQ family.</text>
</comment>
<sequence length="251" mass="26686">MTTPVDASMMNPVELFMTADWVVKSVMVGLAAASIWSWTIIIDKAFRFTALNRQADDFDKAVQSGRSLEDVAAQAGPQPEHALPRMLVIALSDWREARQKGALNEHQGDLLMTRIDRAMNSLIQREGQRIENGLGVLSVVATASPFIGLFGTVWGIMNAFGRIAAAGNTNLTTVAPAIAEALFATAIGLGAAIPAYIAYNKFSIDAGKFTGRLEAFADDLQAAVARRLGAPSAPPPPPVEPASGLNLKRGV</sequence>
<feature type="transmembrane region" description="Helical" evidence="11">
    <location>
        <begin position="134"/>
        <end position="157"/>
    </location>
</feature>
<keyword evidence="3" id="KW-0997">Cell inner membrane</keyword>
<dbReference type="InterPro" id="IPR050790">
    <property type="entry name" value="ExbB/TolQ_transport"/>
</dbReference>
<accession>A0A7W9C8F8</accession>
<keyword evidence="9" id="KW-0813">Transport</keyword>
<evidence type="ECO:0000256" key="7">
    <source>
        <dbReference type="ARBA" id="ARBA00023136"/>
    </source>
</evidence>
<keyword evidence="9" id="KW-0653">Protein transport</keyword>
<keyword evidence="5 11" id="KW-0812">Transmembrane</keyword>
<proteinExistence type="inferred from homology"/>
<dbReference type="InterPro" id="IPR002898">
    <property type="entry name" value="MotA_ExbB_proton_chnl"/>
</dbReference>
<keyword evidence="6 11" id="KW-1133">Transmembrane helix</keyword>
<evidence type="ECO:0000256" key="5">
    <source>
        <dbReference type="ARBA" id="ARBA00022692"/>
    </source>
</evidence>
<keyword evidence="7 11" id="KW-0472">Membrane</keyword>
<evidence type="ECO:0000256" key="10">
    <source>
        <dbReference type="SAM" id="MobiDB-lite"/>
    </source>
</evidence>
<feature type="transmembrane region" description="Helical" evidence="11">
    <location>
        <begin position="21"/>
        <end position="42"/>
    </location>
</feature>
<evidence type="ECO:0000259" key="12">
    <source>
        <dbReference type="Pfam" id="PF01618"/>
    </source>
</evidence>
<dbReference type="GO" id="GO:0043213">
    <property type="term" value="P:bacteriocin transport"/>
    <property type="evidence" value="ECO:0007669"/>
    <property type="project" value="InterPro"/>
</dbReference>
<evidence type="ECO:0000256" key="1">
    <source>
        <dbReference type="ARBA" id="ARBA00004651"/>
    </source>
</evidence>
<dbReference type="GO" id="GO:0005886">
    <property type="term" value="C:plasma membrane"/>
    <property type="evidence" value="ECO:0007669"/>
    <property type="project" value="UniProtKB-SubCell"/>
</dbReference>
<dbReference type="GO" id="GO:0017038">
    <property type="term" value="P:protein import"/>
    <property type="evidence" value="ECO:0007669"/>
    <property type="project" value="TreeGrafter"/>
</dbReference>
<evidence type="ECO:0000256" key="2">
    <source>
        <dbReference type="ARBA" id="ARBA00022475"/>
    </source>
</evidence>
<keyword evidence="2" id="KW-1003">Cell membrane</keyword>
<evidence type="ECO:0000256" key="8">
    <source>
        <dbReference type="ARBA" id="ARBA00023306"/>
    </source>
</evidence>
<dbReference type="RefSeq" id="WP_054764713.1">
    <property type="nucleotide sequence ID" value="NZ_CAJFZW010000029.1"/>
</dbReference>
<keyword evidence="4" id="KW-0132">Cell division</keyword>
<dbReference type="PANTHER" id="PTHR30625:SF3">
    <property type="entry name" value="TOL-PAL SYSTEM PROTEIN TOLQ"/>
    <property type="match status" value="1"/>
</dbReference>
<organism evidence="13 14">
    <name type="scientific">Brevundimonas aurantiaca</name>
    <dbReference type="NCBI Taxonomy" id="74316"/>
    <lineage>
        <taxon>Bacteria</taxon>
        <taxon>Pseudomonadati</taxon>
        <taxon>Pseudomonadota</taxon>
        <taxon>Alphaproteobacteria</taxon>
        <taxon>Caulobacterales</taxon>
        <taxon>Caulobacteraceae</taxon>
        <taxon>Brevundimonas</taxon>
    </lineage>
</organism>
<keyword evidence="14" id="KW-1185">Reference proteome</keyword>
<evidence type="ECO:0000256" key="6">
    <source>
        <dbReference type="ARBA" id="ARBA00022989"/>
    </source>
</evidence>
<evidence type="ECO:0000256" key="9">
    <source>
        <dbReference type="RuleBase" id="RU004057"/>
    </source>
</evidence>
<dbReference type="Pfam" id="PF01618">
    <property type="entry name" value="MotA_ExbB"/>
    <property type="match status" value="1"/>
</dbReference>
<dbReference type="GO" id="GO:0051301">
    <property type="term" value="P:cell division"/>
    <property type="evidence" value="ECO:0007669"/>
    <property type="project" value="UniProtKB-KW"/>
</dbReference>
<evidence type="ECO:0000256" key="3">
    <source>
        <dbReference type="ARBA" id="ARBA00022519"/>
    </source>
</evidence>
<reference evidence="13 14" key="1">
    <citation type="submission" date="2020-08" db="EMBL/GenBank/DDBJ databases">
        <title>Genomic Encyclopedia of Type Strains, Phase IV (KMG-IV): sequencing the most valuable type-strain genomes for metagenomic binning, comparative biology and taxonomic classification.</title>
        <authorList>
            <person name="Goeker M."/>
        </authorList>
    </citation>
    <scope>NUCLEOTIDE SEQUENCE [LARGE SCALE GENOMIC DNA]</scope>
    <source>
        <strain evidence="13 14">DSM 4731</strain>
    </source>
</reference>
<dbReference type="GeneID" id="88840769"/>
<comment type="caution">
    <text evidence="13">The sequence shown here is derived from an EMBL/GenBank/DDBJ whole genome shotgun (WGS) entry which is preliminary data.</text>
</comment>
<name>A0A7W9C8F8_9CAUL</name>
<comment type="subcellular location">
    <subcellularLocation>
        <location evidence="1">Cell membrane</location>
        <topology evidence="1">Multi-pass membrane protein</topology>
    </subcellularLocation>
    <subcellularLocation>
        <location evidence="9">Membrane</location>
        <topology evidence="9">Multi-pass membrane protein</topology>
    </subcellularLocation>
</comment>
<feature type="transmembrane region" description="Helical" evidence="11">
    <location>
        <begin position="177"/>
        <end position="199"/>
    </location>
</feature>
<dbReference type="AlphaFoldDB" id="A0A7W9C8F8"/>
<dbReference type="InterPro" id="IPR014163">
    <property type="entry name" value="Tol-Pal_TolQ"/>
</dbReference>
<evidence type="ECO:0000313" key="13">
    <source>
        <dbReference type="EMBL" id="MBB5741008.1"/>
    </source>
</evidence>
<dbReference type="PANTHER" id="PTHR30625">
    <property type="entry name" value="PROTEIN TOLQ"/>
    <property type="match status" value="1"/>
</dbReference>
<evidence type="ECO:0000256" key="4">
    <source>
        <dbReference type="ARBA" id="ARBA00022618"/>
    </source>
</evidence>
<dbReference type="EMBL" id="JACHOQ010000009">
    <property type="protein sequence ID" value="MBB5741008.1"/>
    <property type="molecule type" value="Genomic_DNA"/>
</dbReference>